<evidence type="ECO:0000313" key="4">
    <source>
        <dbReference type="WBParaSite" id="HPBE_0000513501-mRNA-1"/>
    </source>
</evidence>
<dbReference type="OrthoDB" id="5849189at2759"/>
<evidence type="ECO:0000313" key="2">
    <source>
        <dbReference type="EMBL" id="VDO63514.1"/>
    </source>
</evidence>
<feature type="domain" description="Anaphase-promoting complex subunit 4-like WD40" evidence="1">
    <location>
        <begin position="11"/>
        <end position="81"/>
    </location>
</feature>
<name>A0A183FF78_HELPZ</name>
<dbReference type="Pfam" id="PF12894">
    <property type="entry name" value="ANAPC4_WD40"/>
    <property type="match status" value="1"/>
</dbReference>
<evidence type="ECO:0000313" key="3">
    <source>
        <dbReference type="Proteomes" id="UP000050761"/>
    </source>
</evidence>
<sequence>MARVTITLDIVMRLNVSELTAFPETQCSKPASLESMAWSPDGAVLAVAMSDGVFHLIEAEQGVVRWSRRLGRNTFAQKMRWFWSGTPLPPKSRLKCNWPKEEETKAVVWCTPNVLRRLRISHITRYLNPKAEIFGNGDIVDERLGKSLLYENLYLKSLRGTLLFMVDFRALQL</sequence>
<reference evidence="4" key="2">
    <citation type="submission" date="2019-09" db="UniProtKB">
        <authorList>
            <consortium name="WormBaseParasite"/>
        </authorList>
    </citation>
    <scope>IDENTIFICATION</scope>
</reference>
<protein>
    <submittedName>
        <fullName evidence="4">ANAPC4_WD40 domain-containing protein</fullName>
    </submittedName>
</protein>
<accession>A0A3P7XYZ3</accession>
<dbReference type="WBParaSite" id="HPBE_0000513501-mRNA-1">
    <property type="protein sequence ID" value="HPBE_0000513501-mRNA-1"/>
    <property type="gene ID" value="HPBE_0000513501"/>
</dbReference>
<keyword evidence="3" id="KW-1185">Reference proteome</keyword>
<accession>A0A183FF78</accession>
<gene>
    <name evidence="2" type="ORF">HPBE_LOCUS5136</name>
</gene>
<organism evidence="3 4">
    <name type="scientific">Heligmosomoides polygyrus</name>
    <name type="common">Parasitic roundworm</name>
    <dbReference type="NCBI Taxonomy" id="6339"/>
    <lineage>
        <taxon>Eukaryota</taxon>
        <taxon>Metazoa</taxon>
        <taxon>Ecdysozoa</taxon>
        <taxon>Nematoda</taxon>
        <taxon>Chromadorea</taxon>
        <taxon>Rhabditida</taxon>
        <taxon>Rhabditina</taxon>
        <taxon>Rhabditomorpha</taxon>
        <taxon>Strongyloidea</taxon>
        <taxon>Heligmosomidae</taxon>
        <taxon>Heligmosomoides</taxon>
    </lineage>
</organism>
<dbReference type="InterPro" id="IPR011047">
    <property type="entry name" value="Quinoprotein_ADH-like_sf"/>
</dbReference>
<dbReference type="InterPro" id="IPR024977">
    <property type="entry name" value="Apc4-like_WD40_dom"/>
</dbReference>
<evidence type="ECO:0000259" key="1">
    <source>
        <dbReference type="Pfam" id="PF12894"/>
    </source>
</evidence>
<reference evidence="2 3" key="1">
    <citation type="submission" date="2018-11" db="EMBL/GenBank/DDBJ databases">
        <authorList>
            <consortium name="Pathogen Informatics"/>
        </authorList>
    </citation>
    <scope>NUCLEOTIDE SEQUENCE [LARGE SCALE GENOMIC DNA]</scope>
</reference>
<dbReference type="AlphaFoldDB" id="A0A183FF78"/>
<dbReference type="EMBL" id="UZAH01025419">
    <property type="protein sequence ID" value="VDO63514.1"/>
    <property type="molecule type" value="Genomic_DNA"/>
</dbReference>
<proteinExistence type="predicted"/>
<dbReference type="Proteomes" id="UP000050761">
    <property type="component" value="Unassembled WGS sequence"/>
</dbReference>
<dbReference type="SUPFAM" id="SSF50998">
    <property type="entry name" value="Quinoprotein alcohol dehydrogenase-like"/>
    <property type="match status" value="1"/>
</dbReference>